<dbReference type="InterPro" id="IPR050904">
    <property type="entry name" value="Adhesion/Biosynth-related"/>
</dbReference>
<dbReference type="SMART" id="SM00554">
    <property type="entry name" value="FAS1"/>
    <property type="match status" value="2"/>
</dbReference>
<feature type="signal peptide" evidence="2">
    <location>
        <begin position="1"/>
        <end position="19"/>
    </location>
</feature>
<feature type="domain" description="FAS1" evidence="3">
    <location>
        <begin position="22"/>
        <end position="147"/>
    </location>
</feature>
<dbReference type="RefSeq" id="XP_013244901.1">
    <property type="nucleotide sequence ID" value="XM_013389447.1"/>
</dbReference>
<keyword evidence="1" id="KW-0812">Transmembrane</keyword>
<dbReference type="PANTHER" id="PTHR10900:SF122">
    <property type="entry name" value="FAS1 DOMAIN-CONTAINING PROTEIN"/>
    <property type="match status" value="1"/>
</dbReference>
<evidence type="ECO:0000259" key="3">
    <source>
        <dbReference type="PROSITE" id="PS50213"/>
    </source>
</evidence>
<dbReference type="Proteomes" id="UP000027361">
    <property type="component" value="Unassembled WGS sequence"/>
</dbReference>
<dbReference type="GO" id="GO:0000329">
    <property type="term" value="C:fungal-type vacuole membrane"/>
    <property type="evidence" value="ECO:0007669"/>
    <property type="project" value="TreeGrafter"/>
</dbReference>
<dbReference type="SUPFAM" id="SSF82153">
    <property type="entry name" value="FAS1 domain"/>
    <property type="match status" value="2"/>
</dbReference>
<dbReference type="HOGENOM" id="CLU_033355_1_1_1"/>
<gene>
    <name evidence="4" type="ORF">K437DRAFT_272745</name>
</gene>
<dbReference type="GO" id="GO:0016236">
    <property type="term" value="P:macroautophagy"/>
    <property type="evidence" value="ECO:0007669"/>
    <property type="project" value="TreeGrafter"/>
</dbReference>
<dbReference type="AlphaFoldDB" id="A0A066WN36"/>
<sequence>MKYTIPIALAFVSATLSYAQNSASYAQGLLQALQSANLTMLASAAGNSSDLVAALQSGGNKTVLAPTNDAFAALGATPSEDLLHAIITYHVINSTVSVADVSAAGNNVSSTLLKDDDFVSLPNDRAQVVVLSKDAGNGTVLIKEASRNVTFNLTSDGPTYDNLLVQPINTVLSIPGNLSTVASSLGYSSFADAASGAQLIQTLSDAETGLTIFVPNNDAFQAAKSEMASADRSAVQNILRNHVINGTVAYSTLLTGPNAVASVVSASGNSLTFGAGSNGGLTVTSGNVTANIIRTDVLLSNGVIHVIDSVLATTTTNPEAAASAFHSATSAAAARPSAGISGSSAGSNGAVGGAVGSVALVAAAAVAGALALMS</sequence>
<dbReference type="InterPro" id="IPR036378">
    <property type="entry name" value="FAS1_dom_sf"/>
</dbReference>
<accession>A0A066WN36</accession>
<keyword evidence="2" id="KW-0732">Signal</keyword>
<feature type="transmembrane region" description="Helical" evidence="1">
    <location>
        <begin position="350"/>
        <end position="373"/>
    </location>
</feature>
<dbReference type="OMA" id="RGIFSYQ"/>
<dbReference type="Gene3D" id="2.30.180.10">
    <property type="entry name" value="FAS1 domain"/>
    <property type="match status" value="2"/>
</dbReference>
<dbReference type="OrthoDB" id="286301at2759"/>
<evidence type="ECO:0000256" key="2">
    <source>
        <dbReference type="SAM" id="SignalP"/>
    </source>
</evidence>
<dbReference type="STRING" id="1037660.A0A066WN36"/>
<reference evidence="4 5" key="1">
    <citation type="submission" date="2014-05" db="EMBL/GenBank/DDBJ databases">
        <title>Draft genome sequence of a rare smut relative, Tilletiaria anomala UBC 951.</title>
        <authorList>
            <consortium name="DOE Joint Genome Institute"/>
            <person name="Toome M."/>
            <person name="Kuo A."/>
            <person name="Henrissat B."/>
            <person name="Lipzen A."/>
            <person name="Tritt A."/>
            <person name="Yoshinaga Y."/>
            <person name="Zane M."/>
            <person name="Barry K."/>
            <person name="Grigoriev I.V."/>
            <person name="Spatafora J.W."/>
            <person name="Aimea M.C."/>
        </authorList>
    </citation>
    <scope>NUCLEOTIDE SEQUENCE [LARGE SCALE GENOMIC DNA]</scope>
    <source>
        <strain evidence="4 5">UBC 951</strain>
    </source>
</reference>
<dbReference type="GeneID" id="25266372"/>
<evidence type="ECO:0000313" key="5">
    <source>
        <dbReference type="Proteomes" id="UP000027361"/>
    </source>
</evidence>
<name>A0A066WN36_TILAU</name>
<evidence type="ECO:0000313" key="4">
    <source>
        <dbReference type="EMBL" id="KDN52045.1"/>
    </source>
</evidence>
<keyword evidence="1" id="KW-1133">Transmembrane helix</keyword>
<dbReference type="Pfam" id="PF02469">
    <property type="entry name" value="Fasciclin"/>
    <property type="match status" value="2"/>
</dbReference>
<keyword evidence="5" id="KW-1185">Reference proteome</keyword>
<dbReference type="InterPro" id="IPR000782">
    <property type="entry name" value="FAS1_domain"/>
</dbReference>
<dbReference type="GO" id="GO:0005615">
    <property type="term" value="C:extracellular space"/>
    <property type="evidence" value="ECO:0007669"/>
    <property type="project" value="TreeGrafter"/>
</dbReference>
<comment type="caution">
    <text evidence="4">The sequence shown here is derived from an EMBL/GenBank/DDBJ whole genome shotgun (WGS) entry which is preliminary data.</text>
</comment>
<feature type="chain" id="PRO_5001629240" evidence="2">
    <location>
        <begin position="20"/>
        <end position="374"/>
    </location>
</feature>
<dbReference type="PROSITE" id="PS50213">
    <property type="entry name" value="FAS1"/>
    <property type="match status" value="2"/>
</dbReference>
<protein>
    <submittedName>
        <fullName evidence="4">FAS1 domain-containing protein</fullName>
    </submittedName>
</protein>
<dbReference type="InParanoid" id="A0A066WN36"/>
<dbReference type="PANTHER" id="PTHR10900">
    <property type="entry name" value="PERIOSTIN-RELATED"/>
    <property type="match status" value="1"/>
</dbReference>
<feature type="domain" description="FAS1" evidence="3">
    <location>
        <begin position="174"/>
        <end position="311"/>
    </location>
</feature>
<dbReference type="EMBL" id="JMSN01000014">
    <property type="protein sequence ID" value="KDN52045.1"/>
    <property type="molecule type" value="Genomic_DNA"/>
</dbReference>
<organism evidence="4 5">
    <name type="scientific">Tilletiaria anomala (strain ATCC 24038 / CBS 436.72 / UBC 951)</name>
    <dbReference type="NCBI Taxonomy" id="1037660"/>
    <lineage>
        <taxon>Eukaryota</taxon>
        <taxon>Fungi</taxon>
        <taxon>Dikarya</taxon>
        <taxon>Basidiomycota</taxon>
        <taxon>Ustilaginomycotina</taxon>
        <taxon>Exobasidiomycetes</taxon>
        <taxon>Georgefischeriales</taxon>
        <taxon>Tilletiariaceae</taxon>
        <taxon>Tilletiaria</taxon>
    </lineage>
</organism>
<keyword evidence="1" id="KW-0472">Membrane</keyword>
<evidence type="ECO:0000256" key="1">
    <source>
        <dbReference type="SAM" id="Phobius"/>
    </source>
</evidence>
<proteinExistence type="predicted"/>